<dbReference type="Proteomes" id="UP001181693">
    <property type="component" value="Unassembled WGS sequence"/>
</dbReference>
<comment type="caution">
    <text evidence="2">The sequence shown here is derived from an EMBL/GenBank/DDBJ whole genome shotgun (WGS) entry which is preliminary data.</text>
</comment>
<keyword evidence="3" id="KW-1185">Reference proteome</keyword>
<evidence type="ECO:0000256" key="1">
    <source>
        <dbReference type="SAM" id="Phobius"/>
    </source>
</evidence>
<keyword evidence="1" id="KW-0472">Membrane</keyword>
<gene>
    <name evidence="2" type="ORF">GDO54_011141</name>
</gene>
<protein>
    <submittedName>
        <fullName evidence="2">Uncharacterized protein</fullName>
    </submittedName>
</protein>
<keyword evidence="1" id="KW-0812">Transmembrane</keyword>
<feature type="transmembrane region" description="Helical" evidence="1">
    <location>
        <begin position="40"/>
        <end position="57"/>
    </location>
</feature>
<evidence type="ECO:0000313" key="3">
    <source>
        <dbReference type="Proteomes" id="UP001181693"/>
    </source>
</evidence>
<name>A0AAV3AK21_PYXAD</name>
<proteinExistence type="predicted"/>
<dbReference type="AlphaFoldDB" id="A0AAV3AK21"/>
<organism evidence="2 3">
    <name type="scientific">Pyxicephalus adspersus</name>
    <name type="common">African bullfrog</name>
    <dbReference type="NCBI Taxonomy" id="30357"/>
    <lineage>
        <taxon>Eukaryota</taxon>
        <taxon>Metazoa</taxon>
        <taxon>Chordata</taxon>
        <taxon>Craniata</taxon>
        <taxon>Vertebrata</taxon>
        <taxon>Euteleostomi</taxon>
        <taxon>Amphibia</taxon>
        <taxon>Batrachia</taxon>
        <taxon>Anura</taxon>
        <taxon>Neobatrachia</taxon>
        <taxon>Ranoidea</taxon>
        <taxon>Pyxicephalidae</taxon>
        <taxon>Pyxicephalinae</taxon>
        <taxon>Pyxicephalus</taxon>
    </lineage>
</organism>
<sequence length="87" mass="9947">MAANNSHEQSPVYELTDLKNGNGLCLLGGQPRISPNDIKFLQVIFHFVVQLSLLFIASKSKKLPRKIPQDSLCRFRQNLKQCTWKAY</sequence>
<evidence type="ECO:0000313" key="2">
    <source>
        <dbReference type="EMBL" id="DBA26952.1"/>
    </source>
</evidence>
<keyword evidence="1" id="KW-1133">Transmembrane helix</keyword>
<reference evidence="2" key="1">
    <citation type="thesis" date="2020" institute="ProQuest LLC" country="789 East Eisenhower Parkway, Ann Arbor, MI, USA">
        <title>Comparative Genomics and Chromosome Evolution.</title>
        <authorList>
            <person name="Mudd A.B."/>
        </authorList>
    </citation>
    <scope>NUCLEOTIDE SEQUENCE</scope>
    <source>
        <strain evidence="2">1538</strain>
        <tissue evidence="2">Blood</tissue>
    </source>
</reference>
<accession>A0AAV3AK21</accession>
<dbReference type="EMBL" id="DYDO01000004">
    <property type="protein sequence ID" value="DBA26952.1"/>
    <property type="molecule type" value="Genomic_DNA"/>
</dbReference>